<gene>
    <name evidence="2" type="ORF">FA10DRAFT_196076</name>
</gene>
<proteinExistence type="predicted"/>
<keyword evidence="1" id="KW-0812">Transmembrane</keyword>
<reference evidence="2 3" key="1">
    <citation type="journal article" date="2018" name="Mol. Biol. Evol.">
        <title>Broad Genomic Sampling Reveals a Smut Pathogenic Ancestry of the Fungal Clade Ustilaginomycotina.</title>
        <authorList>
            <person name="Kijpornyongpan T."/>
            <person name="Mondo S.J."/>
            <person name="Barry K."/>
            <person name="Sandor L."/>
            <person name="Lee J."/>
            <person name="Lipzen A."/>
            <person name="Pangilinan J."/>
            <person name="LaButti K."/>
            <person name="Hainaut M."/>
            <person name="Henrissat B."/>
            <person name="Grigoriev I.V."/>
            <person name="Spatafora J.W."/>
            <person name="Aime M.C."/>
        </authorList>
    </citation>
    <scope>NUCLEOTIDE SEQUENCE [LARGE SCALE GENOMIC DNA]</scope>
    <source>
        <strain evidence="2 3">MCA 4198</strain>
    </source>
</reference>
<dbReference type="EMBL" id="KZ819641">
    <property type="protein sequence ID" value="PWN87144.1"/>
    <property type="molecule type" value="Genomic_DNA"/>
</dbReference>
<dbReference type="GeneID" id="37040323"/>
<protein>
    <submittedName>
        <fullName evidence="2">Uncharacterized protein</fullName>
    </submittedName>
</protein>
<name>A0A316YE51_9BASI</name>
<evidence type="ECO:0000313" key="3">
    <source>
        <dbReference type="Proteomes" id="UP000245768"/>
    </source>
</evidence>
<keyword evidence="3" id="KW-1185">Reference proteome</keyword>
<dbReference type="Proteomes" id="UP000245768">
    <property type="component" value="Unassembled WGS sequence"/>
</dbReference>
<keyword evidence="1" id="KW-0472">Membrane</keyword>
<evidence type="ECO:0000313" key="2">
    <source>
        <dbReference type="EMBL" id="PWN87144.1"/>
    </source>
</evidence>
<dbReference type="AlphaFoldDB" id="A0A316YE51"/>
<sequence>MEYLSGQDGRRFVDLDRKRVKRETSEGGKERALYGLSCWFSICLTLLMWSATLDVSELSVHLLACKEAGRAGCDAMRCPLLAPTSRRVVKGRSGPIFS</sequence>
<dbReference type="InParanoid" id="A0A316YE51"/>
<feature type="transmembrane region" description="Helical" evidence="1">
    <location>
        <begin position="32"/>
        <end position="51"/>
    </location>
</feature>
<organism evidence="2 3">
    <name type="scientific">Acaromyces ingoldii</name>
    <dbReference type="NCBI Taxonomy" id="215250"/>
    <lineage>
        <taxon>Eukaryota</taxon>
        <taxon>Fungi</taxon>
        <taxon>Dikarya</taxon>
        <taxon>Basidiomycota</taxon>
        <taxon>Ustilaginomycotina</taxon>
        <taxon>Exobasidiomycetes</taxon>
        <taxon>Exobasidiales</taxon>
        <taxon>Cryptobasidiaceae</taxon>
        <taxon>Acaromyces</taxon>
    </lineage>
</organism>
<keyword evidence="1" id="KW-1133">Transmembrane helix</keyword>
<evidence type="ECO:0000256" key="1">
    <source>
        <dbReference type="SAM" id="Phobius"/>
    </source>
</evidence>
<accession>A0A316YE51</accession>
<dbReference type="RefSeq" id="XP_025374342.1">
    <property type="nucleotide sequence ID" value="XM_025518407.1"/>
</dbReference>